<reference evidence="1 2" key="1">
    <citation type="submission" date="2022-01" db="EMBL/GenBank/DDBJ databases">
        <title>Nocardioides sp. nov., an actinomycete isolated from mining soil.</title>
        <authorList>
            <person name="Liu L."/>
        </authorList>
    </citation>
    <scope>NUCLEOTIDE SEQUENCE [LARGE SCALE GENOMIC DNA]</scope>
    <source>
        <strain evidence="1 2">KLBMP 9356</strain>
    </source>
</reference>
<protein>
    <recommendedName>
        <fullName evidence="3">DUF4129 domain-containing protein</fullName>
    </recommendedName>
</protein>
<proteinExistence type="predicted"/>
<dbReference type="Proteomes" id="UP001201161">
    <property type="component" value="Unassembled WGS sequence"/>
</dbReference>
<sequence length="139" mass="15798">MRSMLLDVCGLALLALCLQVVWAAVFGTWWRWQVLLGRAVASLVRPRPGAEVVPLSRPIEQVAADVRRLRAAFDRPGLTFAKWEGTRQAYDDALAEAADILGEEHRLLQLRPGTLRDFERQRLERLLERSGLRLRDRAA</sequence>
<name>A0ABS9HCU6_9ACTN</name>
<dbReference type="EMBL" id="JAKJHZ010000009">
    <property type="protein sequence ID" value="MCF6378971.1"/>
    <property type="molecule type" value="Genomic_DNA"/>
</dbReference>
<evidence type="ECO:0000313" key="1">
    <source>
        <dbReference type="EMBL" id="MCF6378971.1"/>
    </source>
</evidence>
<organism evidence="1 2">
    <name type="scientific">Nocardioides potassii</name>
    <dbReference type="NCBI Taxonomy" id="2911371"/>
    <lineage>
        <taxon>Bacteria</taxon>
        <taxon>Bacillati</taxon>
        <taxon>Actinomycetota</taxon>
        <taxon>Actinomycetes</taxon>
        <taxon>Propionibacteriales</taxon>
        <taxon>Nocardioidaceae</taxon>
        <taxon>Nocardioides</taxon>
    </lineage>
</organism>
<dbReference type="RefSeq" id="WP_236403071.1">
    <property type="nucleotide sequence ID" value="NZ_JAKJHZ010000009.1"/>
</dbReference>
<accession>A0ABS9HCU6</accession>
<gene>
    <name evidence="1" type="ORF">L2K70_15245</name>
</gene>
<evidence type="ECO:0000313" key="2">
    <source>
        <dbReference type="Proteomes" id="UP001201161"/>
    </source>
</evidence>
<comment type="caution">
    <text evidence="1">The sequence shown here is derived from an EMBL/GenBank/DDBJ whole genome shotgun (WGS) entry which is preliminary data.</text>
</comment>
<keyword evidence="2" id="KW-1185">Reference proteome</keyword>
<evidence type="ECO:0008006" key="3">
    <source>
        <dbReference type="Google" id="ProtNLM"/>
    </source>
</evidence>